<feature type="region of interest" description="Disordered" evidence="1">
    <location>
        <begin position="1"/>
        <end position="30"/>
    </location>
</feature>
<name>A0A5P8K6L8_9ACTN</name>
<sequence>MTVDSRENTPRSPAPPHIEKRWLDTGSGPGHTVRVEVYGCVDEDPETAYRRILDHGMNCPTCRTLDEDGHANGNCDTARRLNLAWGMARRRQTA</sequence>
<gene>
    <name evidence="2" type="ORF">F9278_20965</name>
</gene>
<accession>A0A5P8K6L8</accession>
<evidence type="ECO:0000313" key="3">
    <source>
        <dbReference type="Proteomes" id="UP000327294"/>
    </source>
</evidence>
<dbReference type="RefSeq" id="WP_152169726.1">
    <property type="nucleotide sequence ID" value="NZ_CP045096.1"/>
</dbReference>
<reference evidence="2 3" key="1">
    <citation type="submission" date="2019-10" db="EMBL/GenBank/DDBJ databases">
        <title>Streptomyces sp. strain GY16 isolated from leaves of Broussonetia papyrifera.</title>
        <authorList>
            <person name="Mo P."/>
        </authorList>
    </citation>
    <scope>NUCLEOTIDE SEQUENCE [LARGE SCALE GENOMIC DNA]</scope>
    <source>
        <strain evidence="2 3">GY16</strain>
    </source>
</reference>
<dbReference type="AlphaFoldDB" id="A0A5P8K6L8"/>
<evidence type="ECO:0000313" key="2">
    <source>
        <dbReference type="EMBL" id="QFQ98257.1"/>
    </source>
</evidence>
<dbReference type="EMBL" id="CP045096">
    <property type="protein sequence ID" value="QFQ98257.1"/>
    <property type="molecule type" value="Genomic_DNA"/>
</dbReference>
<dbReference type="KEGG" id="sphv:F9278_20965"/>
<organism evidence="2 3">
    <name type="scientific">Streptomyces phaeolivaceus</name>
    <dbReference type="NCBI Taxonomy" id="2653200"/>
    <lineage>
        <taxon>Bacteria</taxon>
        <taxon>Bacillati</taxon>
        <taxon>Actinomycetota</taxon>
        <taxon>Actinomycetes</taxon>
        <taxon>Kitasatosporales</taxon>
        <taxon>Streptomycetaceae</taxon>
        <taxon>Streptomyces</taxon>
    </lineage>
</organism>
<dbReference type="Proteomes" id="UP000327294">
    <property type="component" value="Chromosome"/>
</dbReference>
<protein>
    <submittedName>
        <fullName evidence="2">Uncharacterized protein</fullName>
    </submittedName>
</protein>
<proteinExistence type="predicted"/>
<evidence type="ECO:0000256" key="1">
    <source>
        <dbReference type="SAM" id="MobiDB-lite"/>
    </source>
</evidence>
<keyword evidence="3" id="KW-1185">Reference proteome</keyword>